<evidence type="ECO:0000313" key="1">
    <source>
        <dbReference type="EMBL" id="GIX66713.1"/>
    </source>
</evidence>
<dbReference type="AlphaFoldDB" id="A0AAV4M395"/>
<comment type="caution">
    <text evidence="1">The sequence shown here is derived from an EMBL/GenBank/DDBJ whole genome shotgun (WGS) entry which is preliminary data.</text>
</comment>
<proteinExistence type="predicted"/>
<keyword evidence="2" id="KW-1185">Reference proteome</keyword>
<name>A0AAV4M395_CAEEX</name>
<sequence length="106" mass="11918">MTSEIKQNYFRTINSEILKPFLLLPMKEDTHPMQRKPTDLPSQSETLICPISKLALWEEFPNKCTVNDDAIVKDTPEAPKKILLLAGPGWKGGLNPGKQLFPGLFP</sequence>
<organism evidence="1 2">
    <name type="scientific">Caerostris extrusa</name>
    <name type="common">Bark spider</name>
    <name type="synonym">Caerostris bankana</name>
    <dbReference type="NCBI Taxonomy" id="172846"/>
    <lineage>
        <taxon>Eukaryota</taxon>
        <taxon>Metazoa</taxon>
        <taxon>Ecdysozoa</taxon>
        <taxon>Arthropoda</taxon>
        <taxon>Chelicerata</taxon>
        <taxon>Arachnida</taxon>
        <taxon>Araneae</taxon>
        <taxon>Araneomorphae</taxon>
        <taxon>Entelegynae</taxon>
        <taxon>Araneoidea</taxon>
        <taxon>Araneidae</taxon>
        <taxon>Caerostris</taxon>
    </lineage>
</organism>
<reference evidence="1 2" key="1">
    <citation type="submission" date="2021-06" db="EMBL/GenBank/DDBJ databases">
        <title>Caerostris extrusa draft genome.</title>
        <authorList>
            <person name="Kono N."/>
            <person name="Arakawa K."/>
        </authorList>
    </citation>
    <scope>NUCLEOTIDE SEQUENCE [LARGE SCALE GENOMIC DNA]</scope>
</reference>
<dbReference type="Proteomes" id="UP001054945">
    <property type="component" value="Unassembled WGS sequence"/>
</dbReference>
<dbReference type="EMBL" id="BPLR01019336">
    <property type="protein sequence ID" value="GIX66713.1"/>
    <property type="molecule type" value="Genomic_DNA"/>
</dbReference>
<protein>
    <submittedName>
        <fullName evidence="1">Uncharacterized protein</fullName>
    </submittedName>
</protein>
<gene>
    <name evidence="1" type="ORF">CEXT_652791</name>
</gene>
<evidence type="ECO:0000313" key="2">
    <source>
        <dbReference type="Proteomes" id="UP001054945"/>
    </source>
</evidence>
<accession>A0AAV4M395</accession>